<sequence>MLLVVPRTQCAPHRKTGISLFDHLTGEYVTYTTHRHRVYSATTDISLPALFVYDFLCTFEEEKEVIWKRRFSGPSFLYVALRLFTAGYILLQILINLVPGDINEYGHDICVYLSNAHAIRDRCKTRVILADVFTVTVCFAYAAFNTLRVWAIWGQRRLYVLVMLPLTLVLPCVNIYWFANLYVANVSSNPIPFGVCICGTTLSQHVVDMLVLLVYYLWRWLTLHFLFSVGVVTRTSVLLSDVFTLTLTWVKTYGIKKAASQFGIQANFATLIMRDGMVFLTLRFLLPHSYPHHTSGTLYFGVHLMINLIAIITEFAVGGSGGVVSCDQAAPISGFSNV</sequence>
<organism evidence="3 4">
    <name type="scientific">Meripilus lineatus</name>
    <dbReference type="NCBI Taxonomy" id="2056292"/>
    <lineage>
        <taxon>Eukaryota</taxon>
        <taxon>Fungi</taxon>
        <taxon>Dikarya</taxon>
        <taxon>Basidiomycota</taxon>
        <taxon>Agaricomycotina</taxon>
        <taxon>Agaricomycetes</taxon>
        <taxon>Polyporales</taxon>
        <taxon>Meripilaceae</taxon>
        <taxon>Meripilus</taxon>
    </lineage>
</organism>
<keyword evidence="1" id="KW-1133">Transmembrane helix</keyword>
<comment type="caution">
    <text evidence="3">The sequence shown here is derived from an EMBL/GenBank/DDBJ whole genome shotgun (WGS) entry which is preliminary data.</text>
</comment>
<evidence type="ECO:0000256" key="1">
    <source>
        <dbReference type="SAM" id="Phobius"/>
    </source>
</evidence>
<feature type="transmembrane region" description="Helical" evidence="1">
    <location>
        <begin position="262"/>
        <end position="286"/>
    </location>
</feature>
<feature type="transmembrane region" description="Helical" evidence="1">
    <location>
        <begin position="158"/>
        <end position="179"/>
    </location>
</feature>
<name>A0AAD5V5R0_9APHY</name>
<dbReference type="EMBL" id="JANAWD010000254">
    <property type="protein sequence ID" value="KAJ3482830.1"/>
    <property type="molecule type" value="Genomic_DNA"/>
</dbReference>
<evidence type="ECO:0000313" key="3">
    <source>
        <dbReference type="EMBL" id="KAJ3482830.1"/>
    </source>
</evidence>
<keyword evidence="1" id="KW-0812">Transmembrane</keyword>
<feature type="transmembrane region" description="Helical" evidence="1">
    <location>
        <begin position="298"/>
        <end position="317"/>
    </location>
</feature>
<feature type="domain" description="DUF6533" evidence="2">
    <location>
        <begin position="49"/>
        <end position="85"/>
    </location>
</feature>
<feature type="transmembrane region" description="Helical" evidence="1">
    <location>
        <begin position="76"/>
        <end position="95"/>
    </location>
</feature>
<dbReference type="AlphaFoldDB" id="A0AAD5V5R0"/>
<dbReference type="Proteomes" id="UP001212997">
    <property type="component" value="Unassembled WGS sequence"/>
</dbReference>
<evidence type="ECO:0000313" key="4">
    <source>
        <dbReference type="Proteomes" id="UP001212997"/>
    </source>
</evidence>
<protein>
    <recommendedName>
        <fullName evidence="2">DUF6533 domain-containing protein</fullName>
    </recommendedName>
</protein>
<dbReference type="Pfam" id="PF20151">
    <property type="entry name" value="DUF6533"/>
    <property type="match status" value="1"/>
</dbReference>
<reference evidence="3" key="1">
    <citation type="submission" date="2022-07" db="EMBL/GenBank/DDBJ databases">
        <title>Genome Sequence of Physisporinus lineatus.</title>
        <authorList>
            <person name="Buettner E."/>
        </authorList>
    </citation>
    <scope>NUCLEOTIDE SEQUENCE</scope>
    <source>
        <strain evidence="3">VT162</strain>
    </source>
</reference>
<keyword evidence="4" id="KW-1185">Reference proteome</keyword>
<evidence type="ECO:0000259" key="2">
    <source>
        <dbReference type="Pfam" id="PF20151"/>
    </source>
</evidence>
<accession>A0AAD5V5R0</accession>
<gene>
    <name evidence="3" type="ORF">NLI96_g6714</name>
</gene>
<feature type="transmembrane region" description="Helical" evidence="1">
    <location>
        <begin position="225"/>
        <end position="250"/>
    </location>
</feature>
<keyword evidence="1" id="KW-0472">Membrane</keyword>
<feature type="transmembrane region" description="Helical" evidence="1">
    <location>
        <begin position="127"/>
        <end position="146"/>
    </location>
</feature>
<dbReference type="InterPro" id="IPR045340">
    <property type="entry name" value="DUF6533"/>
</dbReference>
<proteinExistence type="predicted"/>